<feature type="repeat" description="TPR" evidence="3">
    <location>
        <begin position="64"/>
        <end position="97"/>
    </location>
</feature>
<dbReference type="Pfam" id="PF13181">
    <property type="entry name" value="TPR_8"/>
    <property type="match status" value="1"/>
</dbReference>
<dbReference type="InterPro" id="IPR019734">
    <property type="entry name" value="TPR_rpt"/>
</dbReference>
<evidence type="ECO:0000256" key="2">
    <source>
        <dbReference type="ARBA" id="ARBA00022803"/>
    </source>
</evidence>
<dbReference type="RefSeq" id="WP_148727180.1">
    <property type="nucleotide sequence ID" value="NZ_CP197398.1"/>
</dbReference>
<comment type="caution">
    <text evidence="5">The sequence shown here is derived from an EMBL/GenBank/DDBJ whole genome shotgun (WGS) entry which is preliminary data.</text>
</comment>
<evidence type="ECO:0000256" key="3">
    <source>
        <dbReference type="PROSITE-ProRule" id="PRU00339"/>
    </source>
</evidence>
<dbReference type="SMART" id="SM00028">
    <property type="entry name" value="TPR"/>
    <property type="match status" value="7"/>
</dbReference>
<dbReference type="PANTHER" id="PTHR44858:SF1">
    <property type="entry name" value="UDP-N-ACETYLGLUCOSAMINE--PEPTIDE N-ACETYLGLUCOSAMINYLTRANSFERASE SPINDLY-RELATED"/>
    <property type="match status" value="1"/>
</dbReference>
<proteinExistence type="predicted"/>
<dbReference type="Proteomes" id="UP000324383">
    <property type="component" value="Unassembled WGS sequence"/>
</dbReference>
<evidence type="ECO:0000313" key="6">
    <source>
        <dbReference type="Proteomes" id="UP000324383"/>
    </source>
</evidence>
<keyword evidence="4" id="KW-0732">Signal</keyword>
<feature type="chain" id="PRO_5030116296" evidence="4">
    <location>
        <begin position="25"/>
        <end position="278"/>
    </location>
</feature>
<dbReference type="InterPro" id="IPR011990">
    <property type="entry name" value="TPR-like_helical_dom_sf"/>
</dbReference>
<feature type="signal peptide" evidence="4">
    <location>
        <begin position="1"/>
        <end position="24"/>
    </location>
</feature>
<accession>A0A5D3EFS8</accession>
<dbReference type="PROSITE" id="PS50005">
    <property type="entry name" value="TPR"/>
    <property type="match status" value="1"/>
</dbReference>
<keyword evidence="2 3" id="KW-0802">TPR repeat</keyword>
<dbReference type="InterPro" id="IPR050498">
    <property type="entry name" value="Ycf3"/>
</dbReference>
<sequence>MWRKYKLISFTVPLFLCLPFTLSAQNYEELFGQALECIGKDSLHQAETLLLEALKLEPKNSKNVLLFSNLGWVQRRLGKYDYALESYSLALNFAPSAVPILLDRAAIYMERGETDLAYVDYCRVIDEDKRNKEVLLMRAYIYMRRRDYVAARIDYNRLLEIEPLSYNGRLGLATLEQNEGKFRESIEILNKMIAEKPDDATLYVARADVERDMRHEDLALVDLDEAIRLNDSLVDAYLLRGSIYLSRKKKAAAKADFEKAIALGVPPSDLYEQLRQCK</sequence>
<dbReference type="Gene3D" id="1.25.40.10">
    <property type="entry name" value="Tetratricopeptide repeat domain"/>
    <property type="match status" value="2"/>
</dbReference>
<dbReference type="PANTHER" id="PTHR44858">
    <property type="entry name" value="TETRATRICOPEPTIDE REPEAT PROTEIN 6"/>
    <property type="match status" value="1"/>
</dbReference>
<name>A0A5D3EFS8_9BACE</name>
<keyword evidence="6" id="KW-1185">Reference proteome</keyword>
<dbReference type="AlphaFoldDB" id="A0A5D3EFS8"/>
<reference evidence="5 6" key="1">
    <citation type="submission" date="2019-07" db="EMBL/GenBank/DDBJ databases">
        <title>Draft Genome Sequences of Bacteroides pyogenes Strains Isolated from the Uterus Holstein Dairy Cows with Metritis.</title>
        <authorList>
            <person name="Cunha F."/>
            <person name="Galvao K.N."/>
            <person name="Jeon S.J."/>
            <person name="Jeong K.C."/>
        </authorList>
    </citation>
    <scope>NUCLEOTIDE SEQUENCE [LARGE SCALE GENOMIC DNA]</scope>
    <source>
        <strain evidence="5 6">KG-31</strain>
    </source>
</reference>
<evidence type="ECO:0000256" key="1">
    <source>
        <dbReference type="ARBA" id="ARBA00022737"/>
    </source>
</evidence>
<keyword evidence="1" id="KW-0677">Repeat</keyword>
<evidence type="ECO:0000313" key="5">
    <source>
        <dbReference type="EMBL" id="TYK34932.1"/>
    </source>
</evidence>
<organism evidence="5 6">
    <name type="scientific">Bacteroides pyogenes</name>
    <dbReference type="NCBI Taxonomy" id="310300"/>
    <lineage>
        <taxon>Bacteria</taxon>
        <taxon>Pseudomonadati</taxon>
        <taxon>Bacteroidota</taxon>
        <taxon>Bacteroidia</taxon>
        <taxon>Bacteroidales</taxon>
        <taxon>Bacteroidaceae</taxon>
        <taxon>Bacteroides</taxon>
    </lineage>
</organism>
<evidence type="ECO:0000256" key="4">
    <source>
        <dbReference type="SAM" id="SignalP"/>
    </source>
</evidence>
<dbReference type="Pfam" id="PF13174">
    <property type="entry name" value="TPR_6"/>
    <property type="match status" value="1"/>
</dbReference>
<dbReference type="EMBL" id="VKLW01000004">
    <property type="protein sequence ID" value="TYK34932.1"/>
    <property type="molecule type" value="Genomic_DNA"/>
</dbReference>
<gene>
    <name evidence="5" type="ORF">FNJ60_02415</name>
</gene>
<dbReference type="SUPFAM" id="SSF81901">
    <property type="entry name" value="HCP-like"/>
    <property type="match status" value="1"/>
</dbReference>
<protein>
    <submittedName>
        <fullName evidence="5">Tetratricopeptide repeat protein</fullName>
    </submittedName>
</protein>